<dbReference type="RefSeq" id="WP_378518749.1">
    <property type="nucleotide sequence ID" value="NZ_CBCSDI010000022.1"/>
</dbReference>
<name>A0ABV6E1Y6_9ACTN</name>
<reference evidence="2 3" key="1">
    <citation type="submission" date="2024-09" db="EMBL/GenBank/DDBJ databases">
        <authorList>
            <person name="Sun Q."/>
            <person name="Mori K."/>
        </authorList>
    </citation>
    <scope>NUCLEOTIDE SEQUENCE [LARGE SCALE GENOMIC DNA]</scope>
    <source>
        <strain evidence="2 3">CCM 8654</strain>
    </source>
</reference>
<gene>
    <name evidence="2" type="ORF">ACFFJG_10985</name>
</gene>
<organism evidence="2 3">
    <name type="scientific">Nocardioides zeicaulis</name>
    <dbReference type="NCBI Taxonomy" id="1776857"/>
    <lineage>
        <taxon>Bacteria</taxon>
        <taxon>Bacillati</taxon>
        <taxon>Actinomycetota</taxon>
        <taxon>Actinomycetes</taxon>
        <taxon>Propionibacteriales</taxon>
        <taxon>Nocardioidaceae</taxon>
        <taxon>Nocardioides</taxon>
    </lineage>
</organism>
<sequence length="122" mass="12866">MIGRLPGEDQDDVHDVPDARAHAWEDVLASLERDVEAAEAMLTGPHDAAPAATAGAGWQPPQLDGPVPDHLVARARDLLRRHAAAQAGLTRSLAQCRAELDQLRPGARGGAVRSPAYVDISA</sequence>
<keyword evidence="3" id="KW-1185">Reference proteome</keyword>
<evidence type="ECO:0008006" key="4">
    <source>
        <dbReference type="Google" id="ProtNLM"/>
    </source>
</evidence>
<comment type="caution">
    <text evidence="2">The sequence shown here is derived from an EMBL/GenBank/DDBJ whole genome shotgun (WGS) entry which is preliminary data.</text>
</comment>
<dbReference type="Proteomes" id="UP001589698">
    <property type="component" value="Unassembled WGS sequence"/>
</dbReference>
<evidence type="ECO:0000313" key="2">
    <source>
        <dbReference type="EMBL" id="MFC0223009.1"/>
    </source>
</evidence>
<dbReference type="EMBL" id="JBHLXH010000001">
    <property type="protein sequence ID" value="MFC0223009.1"/>
    <property type="molecule type" value="Genomic_DNA"/>
</dbReference>
<feature type="region of interest" description="Disordered" evidence="1">
    <location>
        <begin position="39"/>
        <end position="66"/>
    </location>
</feature>
<accession>A0ABV6E1Y6</accession>
<evidence type="ECO:0000256" key="1">
    <source>
        <dbReference type="SAM" id="MobiDB-lite"/>
    </source>
</evidence>
<feature type="compositionally biased region" description="Low complexity" evidence="1">
    <location>
        <begin position="44"/>
        <end position="61"/>
    </location>
</feature>
<protein>
    <recommendedName>
        <fullName evidence="4">Flagellar protein FlgN</fullName>
    </recommendedName>
</protein>
<proteinExistence type="predicted"/>
<evidence type="ECO:0000313" key="3">
    <source>
        <dbReference type="Proteomes" id="UP001589698"/>
    </source>
</evidence>